<gene>
    <name evidence="2" type="ORF">CLV40_1516</name>
</gene>
<keyword evidence="3" id="KW-1185">Reference proteome</keyword>
<reference evidence="2 3" key="1">
    <citation type="submission" date="2018-02" db="EMBL/GenBank/DDBJ databases">
        <title>Genomic Encyclopedia of Archaeal and Bacterial Type Strains, Phase II (KMG-II): from individual species to whole genera.</title>
        <authorList>
            <person name="Goeker M."/>
        </authorList>
    </citation>
    <scope>NUCLEOTIDE SEQUENCE [LARGE SCALE GENOMIC DNA]</scope>
    <source>
        <strain evidence="2 3">YU 961-1</strain>
    </source>
</reference>
<dbReference type="AlphaFoldDB" id="A0A2S6GBK6"/>
<feature type="domain" description="Hemerythrin-like" evidence="1">
    <location>
        <begin position="18"/>
        <end position="148"/>
    </location>
</feature>
<evidence type="ECO:0000313" key="2">
    <source>
        <dbReference type="EMBL" id="PPK60545.1"/>
    </source>
</evidence>
<dbReference type="PANTHER" id="PTHR38048">
    <property type="entry name" value="EXPRESSED PROTEIN"/>
    <property type="match status" value="1"/>
</dbReference>
<dbReference type="InterPro" id="IPR012312">
    <property type="entry name" value="Hemerythrin-like"/>
</dbReference>
<evidence type="ECO:0000259" key="1">
    <source>
        <dbReference type="Pfam" id="PF01814"/>
    </source>
</evidence>
<dbReference type="RefSeq" id="WP_104483667.1">
    <property type="nucleotide sequence ID" value="NZ_CP154825.1"/>
</dbReference>
<dbReference type="Proteomes" id="UP000239203">
    <property type="component" value="Unassembled WGS sequence"/>
</dbReference>
<name>A0A2S6GBK6_9PSEU</name>
<dbReference type="InterPro" id="IPR053206">
    <property type="entry name" value="Dimeric_xanthone_biosynth"/>
</dbReference>
<evidence type="ECO:0000313" key="3">
    <source>
        <dbReference type="Proteomes" id="UP000239203"/>
    </source>
</evidence>
<organism evidence="2 3">
    <name type="scientific">Actinokineospora auranticolor</name>
    <dbReference type="NCBI Taxonomy" id="155976"/>
    <lineage>
        <taxon>Bacteria</taxon>
        <taxon>Bacillati</taxon>
        <taxon>Actinomycetota</taxon>
        <taxon>Actinomycetes</taxon>
        <taxon>Pseudonocardiales</taxon>
        <taxon>Pseudonocardiaceae</taxon>
        <taxon>Actinokineospora</taxon>
    </lineage>
</organism>
<dbReference type="EMBL" id="PTIX01000051">
    <property type="protein sequence ID" value="PPK60545.1"/>
    <property type="molecule type" value="Genomic_DNA"/>
</dbReference>
<accession>A0A2S6GBK6</accession>
<dbReference type="CDD" id="cd12108">
    <property type="entry name" value="Hr-like"/>
    <property type="match status" value="1"/>
</dbReference>
<protein>
    <submittedName>
        <fullName evidence="2">Hemerythrin HHE cation binding domain-containing protein</fullName>
    </submittedName>
</protein>
<dbReference type="Pfam" id="PF01814">
    <property type="entry name" value="Hemerythrin"/>
    <property type="match status" value="1"/>
</dbReference>
<dbReference type="Gene3D" id="1.20.120.520">
    <property type="entry name" value="nmb1532 protein domain like"/>
    <property type="match status" value="1"/>
</dbReference>
<comment type="caution">
    <text evidence="2">The sequence shown here is derived from an EMBL/GenBank/DDBJ whole genome shotgun (WGS) entry which is preliminary data.</text>
</comment>
<dbReference type="OrthoDB" id="8225825at2"/>
<sequence>MDARSGASDRLTAFGTQLLEAHIWLREMLEDLSDAVDDYIDGKGLPPRDLRAHCLTFCTALDRHHKGEDAVAFPAIAHDYPELRGVLATLRTDHNQLDWLMQGLRKVLDALPDEPDPATSAKARQEITALSAVMLTHFIYEEKKIVAALNALDVPEWRADPPAFLLVDD</sequence>
<proteinExistence type="predicted"/>
<dbReference type="PANTHER" id="PTHR38048:SF2">
    <property type="entry name" value="HEMERYTHRIN-LIKE DOMAIN-CONTAINING PROTEIN"/>
    <property type="match status" value="1"/>
</dbReference>